<dbReference type="PANTHER" id="PTHR28187">
    <property type="entry name" value="PROTEIN RCR1-RELATED"/>
    <property type="match status" value="1"/>
</dbReference>
<dbReference type="RefSeq" id="XP_018662848.1">
    <property type="nucleotide sequence ID" value="XM_018803797.1"/>
</dbReference>
<sequence>MAPTVDIFARDDGCGYGYFFDGRICRRKSGWYFWGRWVLAGIAIILALILLFSCLCITRRNRRRGVQPIYGTGWFSGAPQGQPAGNSGNNKYNNAHEMNNYQQAGYNQGGYQQPAYGEGYGGYTSPPPYGQQPVGNQTTGTTFNANDGYNTGHQYGVQQPQSAYHPSGEYQPPAGPPPGK</sequence>
<reference evidence="3 6" key="2">
    <citation type="submission" date="2017-02" db="EMBL/GenBank/DDBJ databases">
        <title>Genomes of Trichoderma spp. with biocontrol activity.</title>
        <authorList>
            <person name="Gardiner D."/>
            <person name="Kazan K."/>
            <person name="Vos C."/>
            <person name="Harvey P."/>
        </authorList>
    </citation>
    <scope>NUCLEOTIDE SEQUENCE [LARGE SCALE GENOMIC DNA]</scope>
    <source>
        <strain evidence="3 6">A5MH</strain>
    </source>
</reference>
<dbReference type="InterPro" id="IPR020999">
    <property type="entry name" value="Chitin_synth_reg_RCR"/>
</dbReference>
<proteinExistence type="predicted"/>
<dbReference type="Proteomes" id="UP000236546">
    <property type="component" value="Unassembled WGS sequence"/>
</dbReference>
<evidence type="ECO:0000313" key="4">
    <source>
        <dbReference type="EMBL" id="PON27511.1"/>
    </source>
</evidence>
<protein>
    <recommendedName>
        <fullName evidence="7">Chitin synthesis regulation, Congo red resistance, RCR protein</fullName>
    </recommendedName>
</protein>
<dbReference type="EMBL" id="MTYH01000050">
    <property type="protein sequence ID" value="PNP42669.1"/>
    <property type="molecule type" value="Genomic_DNA"/>
</dbReference>
<reference evidence="4 5" key="1">
    <citation type="journal article" date="2016" name="Genome Announc.">
        <title>Draft Whole-Genome Sequence of Trichoderma gamsii T6085, a Promising Biocontrol Agent of Fusarium Head Blight on Wheat.</title>
        <authorList>
            <person name="Baroncelli R."/>
            <person name="Zapparata A."/>
            <person name="Piaggeschi G."/>
            <person name="Sarrocco S."/>
            <person name="Vannacci G."/>
        </authorList>
    </citation>
    <scope>NUCLEOTIDE SEQUENCE [LARGE SCALE GENOMIC DNA]</scope>
    <source>
        <strain evidence="4 5">T6085</strain>
    </source>
</reference>
<gene>
    <name evidence="4" type="ORF">TGAM01_v203892</name>
    <name evidence="3" type="ORF">TGAMA5MH_05410</name>
</gene>
<evidence type="ECO:0000313" key="6">
    <source>
        <dbReference type="Proteomes" id="UP000236546"/>
    </source>
</evidence>
<evidence type="ECO:0000313" key="3">
    <source>
        <dbReference type="EMBL" id="PNP42669.1"/>
    </source>
</evidence>
<dbReference type="PANTHER" id="PTHR28187:SF1">
    <property type="entry name" value="PROTEIN RCR1-RELATED"/>
    <property type="match status" value="1"/>
</dbReference>
<feature type="transmembrane region" description="Helical" evidence="2">
    <location>
        <begin position="37"/>
        <end position="57"/>
    </location>
</feature>
<feature type="compositionally biased region" description="Polar residues" evidence="1">
    <location>
        <begin position="134"/>
        <end position="164"/>
    </location>
</feature>
<dbReference type="Proteomes" id="UP000054821">
    <property type="component" value="Unassembled WGS sequence"/>
</dbReference>
<organism evidence="4 5">
    <name type="scientific">Trichoderma gamsii</name>
    <dbReference type="NCBI Taxonomy" id="398673"/>
    <lineage>
        <taxon>Eukaryota</taxon>
        <taxon>Fungi</taxon>
        <taxon>Dikarya</taxon>
        <taxon>Ascomycota</taxon>
        <taxon>Pezizomycotina</taxon>
        <taxon>Sordariomycetes</taxon>
        <taxon>Hypocreomycetidae</taxon>
        <taxon>Hypocreales</taxon>
        <taxon>Hypocreaceae</taxon>
        <taxon>Trichoderma</taxon>
    </lineage>
</organism>
<dbReference type="EMBL" id="JPDN02000010">
    <property type="protein sequence ID" value="PON27511.1"/>
    <property type="molecule type" value="Genomic_DNA"/>
</dbReference>
<dbReference type="GeneID" id="29983880"/>
<accession>A0A0W7VTP8</accession>
<dbReference type="GO" id="GO:0016192">
    <property type="term" value="P:vesicle-mediated transport"/>
    <property type="evidence" value="ECO:0007669"/>
    <property type="project" value="TreeGrafter"/>
</dbReference>
<keyword evidence="2" id="KW-0812">Transmembrane</keyword>
<name>A0A0W7VTP8_9HYPO</name>
<keyword evidence="2" id="KW-0472">Membrane</keyword>
<dbReference type="Pfam" id="PF12273">
    <property type="entry name" value="RCR"/>
    <property type="match status" value="1"/>
</dbReference>
<dbReference type="AlphaFoldDB" id="A0A0W7VTP8"/>
<dbReference type="OrthoDB" id="3556830at2759"/>
<keyword evidence="5" id="KW-1185">Reference proteome</keyword>
<keyword evidence="2" id="KW-1133">Transmembrane helix</keyword>
<evidence type="ECO:0000256" key="1">
    <source>
        <dbReference type="SAM" id="MobiDB-lite"/>
    </source>
</evidence>
<feature type="region of interest" description="Disordered" evidence="1">
    <location>
        <begin position="121"/>
        <end position="180"/>
    </location>
</feature>
<comment type="caution">
    <text evidence="4">The sequence shown here is derived from an EMBL/GenBank/DDBJ whole genome shotgun (WGS) entry which is preliminary data.</text>
</comment>
<evidence type="ECO:0008006" key="7">
    <source>
        <dbReference type="Google" id="ProtNLM"/>
    </source>
</evidence>
<evidence type="ECO:0000256" key="2">
    <source>
        <dbReference type="SAM" id="Phobius"/>
    </source>
</evidence>
<evidence type="ECO:0000313" key="5">
    <source>
        <dbReference type="Proteomes" id="UP000054821"/>
    </source>
</evidence>
<dbReference type="STRING" id="398673.A0A0W7VTP8"/>
<reference evidence="4" key="3">
    <citation type="submission" date="2017-08" db="EMBL/GenBank/DDBJ databases">
        <title>Trichoderma gamsii strain T6085, whole genome shotgun sequencing project.</title>
        <authorList>
            <person name="Baroncelli R."/>
        </authorList>
    </citation>
    <scope>NUCLEOTIDE SEQUENCE</scope>
    <source>
        <strain evidence="4">T6085</strain>
    </source>
</reference>